<feature type="domain" description="HhH-GPD" evidence="15">
    <location>
        <begin position="36"/>
        <end position="187"/>
    </location>
</feature>
<proteinExistence type="inferred from homology"/>
<name>A0A1R3VZJ8_9GAMM</name>
<dbReference type="GO" id="GO:0035485">
    <property type="term" value="F:adenine/guanine mispair binding"/>
    <property type="evidence" value="ECO:0007669"/>
    <property type="project" value="TreeGrafter"/>
</dbReference>
<keyword evidence="7" id="KW-0479">Metal-binding</keyword>
<evidence type="ECO:0000313" key="17">
    <source>
        <dbReference type="Proteomes" id="UP000223759"/>
    </source>
</evidence>
<keyword evidence="17" id="KW-1185">Reference proteome</keyword>
<evidence type="ECO:0000256" key="11">
    <source>
        <dbReference type="ARBA" id="ARBA00023014"/>
    </source>
</evidence>
<dbReference type="AlphaFoldDB" id="A0A1R3VZJ8"/>
<dbReference type="InterPro" id="IPR000445">
    <property type="entry name" value="HhH_motif"/>
</dbReference>
<evidence type="ECO:0000256" key="10">
    <source>
        <dbReference type="ARBA" id="ARBA00023004"/>
    </source>
</evidence>
<dbReference type="InterPro" id="IPR023170">
    <property type="entry name" value="HhH_base_excis_C"/>
</dbReference>
<evidence type="ECO:0000256" key="7">
    <source>
        <dbReference type="ARBA" id="ARBA00022723"/>
    </source>
</evidence>
<protein>
    <recommendedName>
        <fullName evidence="5 14">Adenine DNA glycosylase</fullName>
        <ecNumber evidence="4 14">3.2.2.31</ecNumber>
    </recommendedName>
</protein>
<dbReference type="InterPro" id="IPR005760">
    <property type="entry name" value="A/G_AdeGlyc_MutY"/>
</dbReference>
<dbReference type="SMART" id="SM00525">
    <property type="entry name" value="FES"/>
    <property type="match status" value="1"/>
</dbReference>
<dbReference type="NCBIfam" id="TIGR01084">
    <property type="entry name" value="mutY"/>
    <property type="match status" value="1"/>
</dbReference>
<dbReference type="Proteomes" id="UP000223759">
    <property type="component" value="Unassembled WGS sequence"/>
</dbReference>
<reference evidence="16 17" key="1">
    <citation type="submission" date="2017-01" db="EMBL/GenBank/DDBJ databases">
        <authorList>
            <person name="Mah S.A."/>
            <person name="Swanson W.J."/>
            <person name="Moy G.W."/>
            <person name="Vacquier V.D."/>
        </authorList>
    </citation>
    <scope>NUCLEOTIDE SEQUENCE [LARGE SCALE GENOMIC DNA]</scope>
    <source>
        <strain evidence="16 17">M9</strain>
    </source>
</reference>
<dbReference type="Pfam" id="PF00633">
    <property type="entry name" value="HHH"/>
    <property type="match status" value="1"/>
</dbReference>
<evidence type="ECO:0000256" key="12">
    <source>
        <dbReference type="ARBA" id="ARBA00023204"/>
    </source>
</evidence>
<dbReference type="SUPFAM" id="SSF55811">
    <property type="entry name" value="Nudix"/>
    <property type="match status" value="1"/>
</dbReference>
<dbReference type="GO" id="GO:0046872">
    <property type="term" value="F:metal ion binding"/>
    <property type="evidence" value="ECO:0007669"/>
    <property type="project" value="UniProtKB-UniRule"/>
</dbReference>
<dbReference type="STRING" id="233100.SAMN05216526_1326"/>
<dbReference type="GO" id="GO:0034039">
    <property type="term" value="F:8-oxo-7,8-dihydroguanine DNA N-glycosylase activity"/>
    <property type="evidence" value="ECO:0007669"/>
    <property type="project" value="TreeGrafter"/>
</dbReference>
<dbReference type="OrthoDB" id="9802365at2"/>
<accession>A0A1R3VZJ8</accession>
<evidence type="ECO:0000256" key="1">
    <source>
        <dbReference type="ARBA" id="ARBA00000843"/>
    </source>
</evidence>
<evidence type="ECO:0000256" key="2">
    <source>
        <dbReference type="ARBA" id="ARBA00002933"/>
    </source>
</evidence>
<dbReference type="RefSeq" id="WP_076755706.1">
    <property type="nucleotide sequence ID" value="NZ_CP023018.1"/>
</dbReference>
<evidence type="ECO:0000256" key="14">
    <source>
        <dbReference type="RuleBase" id="RU365096"/>
    </source>
</evidence>
<dbReference type="PANTHER" id="PTHR42944">
    <property type="entry name" value="ADENINE DNA GLYCOSYLASE"/>
    <property type="match status" value="1"/>
</dbReference>
<sequence>MSFADQLLAWFDCHGRHDLPWQVDKTAYRVWVSEVMLQQTQVSTVVAYFQRFMQRFPDVGSLARADTDEVLHYWSGLGYYARARNLHKAAKRIVADYAGEFPKQREQLEALPGIGRSTAAAILAITYGQREAILDGNVKRVLCRQAGIEAWPGETTVLKQLWTLAERLTPSQRVSDYTQAIMDLGATVCTRTKPQCEICPVAQSCAARSQNKQQSLPARRPSRRPSEQVLIWLIVESDQGILLERRNNQGIWGGLWGFPEFDQKEQALDWLQSESAHDVELGPIMPVIQHRLTHRLMHIQPIRVRLNNPAFSVMEADQRLWYKGEPQVALGLAAPVTQLLKQLHVT</sequence>
<evidence type="ECO:0000256" key="5">
    <source>
        <dbReference type="ARBA" id="ARBA00022023"/>
    </source>
</evidence>
<evidence type="ECO:0000256" key="3">
    <source>
        <dbReference type="ARBA" id="ARBA00008343"/>
    </source>
</evidence>
<organism evidence="16 17">
    <name type="scientific">Ectothiorhodosinus mongolicus</name>
    <dbReference type="NCBI Taxonomy" id="233100"/>
    <lineage>
        <taxon>Bacteria</taxon>
        <taxon>Pseudomonadati</taxon>
        <taxon>Pseudomonadota</taxon>
        <taxon>Gammaproteobacteria</taxon>
        <taxon>Chromatiales</taxon>
        <taxon>Ectothiorhodospiraceae</taxon>
        <taxon>Ectothiorhodosinus</taxon>
    </lineage>
</organism>
<dbReference type="Gene3D" id="1.10.340.30">
    <property type="entry name" value="Hypothetical protein, domain 2"/>
    <property type="match status" value="1"/>
</dbReference>
<evidence type="ECO:0000256" key="13">
    <source>
        <dbReference type="ARBA" id="ARBA00023295"/>
    </source>
</evidence>
<dbReference type="GO" id="GO:0000701">
    <property type="term" value="F:purine-specific mismatch base pair DNA N-glycosylase activity"/>
    <property type="evidence" value="ECO:0007669"/>
    <property type="project" value="UniProtKB-EC"/>
</dbReference>
<keyword evidence="13 14" id="KW-0326">Glycosidase</keyword>
<evidence type="ECO:0000259" key="15">
    <source>
        <dbReference type="SMART" id="SM00478"/>
    </source>
</evidence>
<comment type="catalytic activity">
    <reaction evidence="1 14">
        <text>Hydrolyzes free adenine bases from 7,8-dihydro-8-oxoguanine:adenine mismatched double-stranded DNA, leaving an apurinic site.</text>
        <dbReference type="EC" id="3.2.2.31"/>
    </reaction>
</comment>
<dbReference type="Pfam" id="PF10576">
    <property type="entry name" value="EndIII_4Fe-2S"/>
    <property type="match status" value="1"/>
</dbReference>
<keyword evidence="12" id="KW-0234">DNA repair</keyword>
<evidence type="ECO:0000256" key="8">
    <source>
        <dbReference type="ARBA" id="ARBA00022763"/>
    </source>
</evidence>
<keyword evidence="9" id="KW-0378">Hydrolase</keyword>
<evidence type="ECO:0000256" key="9">
    <source>
        <dbReference type="ARBA" id="ARBA00022801"/>
    </source>
</evidence>
<dbReference type="InterPro" id="IPR003651">
    <property type="entry name" value="Endonuclease3_FeS-loop_motif"/>
</dbReference>
<dbReference type="GO" id="GO:0006298">
    <property type="term" value="P:mismatch repair"/>
    <property type="evidence" value="ECO:0007669"/>
    <property type="project" value="TreeGrafter"/>
</dbReference>
<dbReference type="InterPro" id="IPR044298">
    <property type="entry name" value="MIG/MutY"/>
</dbReference>
<dbReference type="FunFam" id="1.10.1670.10:FF:000002">
    <property type="entry name" value="Adenine DNA glycosylase"/>
    <property type="match status" value="1"/>
</dbReference>
<comment type="function">
    <text evidence="2">Adenine glycosylase active on G-A mispairs. MutY also corrects error-prone DNA synthesis past GO lesions which are due to the oxidatively damaged form of guanine: 7,8-dihydro-8-oxoguanine (8-oxo-dGTP).</text>
</comment>
<dbReference type="InterPro" id="IPR029119">
    <property type="entry name" value="MutY_C"/>
</dbReference>
<evidence type="ECO:0000256" key="6">
    <source>
        <dbReference type="ARBA" id="ARBA00022485"/>
    </source>
</evidence>
<dbReference type="PANTHER" id="PTHR42944:SF1">
    <property type="entry name" value="ADENINE DNA GLYCOSYLASE"/>
    <property type="match status" value="1"/>
</dbReference>
<evidence type="ECO:0000313" key="16">
    <source>
        <dbReference type="EMBL" id="SIT70491.1"/>
    </source>
</evidence>
<dbReference type="InterPro" id="IPR011257">
    <property type="entry name" value="DNA_glycosylase"/>
</dbReference>
<dbReference type="CDD" id="cd00056">
    <property type="entry name" value="ENDO3c"/>
    <property type="match status" value="1"/>
</dbReference>
<dbReference type="Gene3D" id="3.90.79.10">
    <property type="entry name" value="Nucleoside Triphosphate Pyrophosphohydrolase"/>
    <property type="match status" value="1"/>
</dbReference>
<keyword evidence="11" id="KW-0411">Iron-sulfur</keyword>
<dbReference type="GO" id="GO:0006284">
    <property type="term" value="P:base-excision repair"/>
    <property type="evidence" value="ECO:0007669"/>
    <property type="project" value="UniProtKB-UniRule"/>
</dbReference>
<dbReference type="InterPro" id="IPR015797">
    <property type="entry name" value="NUDIX_hydrolase-like_dom_sf"/>
</dbReference>
<keyword evidence="6" id="KW-0004">4Fe-4S</keyword>
<dbReference type="CDD" id="cd03431">
    <property type="entry name" value="NUDIX_DNA_Glycosylase_C-MutY"/>
    <property type="match status" value="1"/>
</dbReference>
<dbReference type="EMBL" id="FTPK01000002">
    <property type="protein sequence ID" value="SIT70491.1"/>
    <property type="molecule type" value="Genomic_DNA"/>
</dbReference>
<dbReference type="EC" id="3.2.2.31" evidence="4 14"/>
<keyword evidence="10 14" id="KW-0408">Iron</keyword>
<dbReference type="Pfam" id="PF00730">
    <property type="entry name" value="HhH-GPD"/>
    <property type="match status" value="1"/>
</dbReference>
<dbReference type="GO" id="GO:0032357">
    <property type="term" value="F:oxidized purine DNA binding"/>
    <property type="evidence" value="ECO:0007669"/>
    <property type="project" value="TreeGrafter"/>
</dbReference>
<evidence type="ECO:0000256" key="4">
    <source>
        <dbReference type="ARBA" id="ARBA00012045"/>
    </source>
</evidence>
<dbReference type="Pfam" id="PF14815">
    <property type="entry name" value="NUDIX_4"/>
    <property type="match status" value="1"/>
</dbReference>
<comment type="cofactor">
    <cofactor evidence="14">
        <name>[4Fe-4S] cluster</name>
        <dbReference type="ChEBI" id="CHEBI:49883"/>
    </cofactor>
    <text evidence="14">Binds 1 [4Fe-4S] cluster.</text>
</comment>
<dbReference type="FunFam" id="1.10.340.30:FF:000002">
    <property type="entry name" value="Adenine DNA glycosylase"/>
    <property type="match status" value="1"/>
</dbReference>
<dbReference type="SUPFAM" id="SSF48150">
    <property type="entry name" value="DNA-glycosylase"/>
    <property type="match status" value="1"/>
</dbReference>
<dbReference type="InterPro" id="IPR003265">
    <property type="entry name" value="HhH-GPD_domain"/>
</dbReference>
<dbReference type="Gene3D" id="1.10.1670.10">
    <property type="entry name" value="Helix-hairpin-Helix base-excision DNA repair enzymes (C-terminal)"/>
    <property type="match status" value="1"/>
</dbReference>
<dbReference type="SMART" id="SM00478">
    <property type="entry name" value="ENDO3c"/>
    <property type="match status" value="1"/>
</dbReference>
<dbReference type="GO" id="GO:0051539">
    <property type="term" value="F:4 iron, 4 sulfur cluster binding"/>
    <property type="evidence" value="ECO:0007669"/>
    <property type="project" value="UniProtKB-UniRule"/>
</dbReference>
<comment type="similarity">
    <text evidence="3 14">Belongs to the Nth/MutY family.</text>
</comment>
<gene>
    <name evidence="16" type="ORF">SAMN05216526_1326</name>
</gene>
<keyword evidence="8 14" id="KW-0227">DNA damage</keyword>